<dbReference type="NCBIfam" id="TIGR01256">
    <property type="entry name" value="modA"/>
    <property type="match status" value="1"/>
</dbReference>
<evidence type="ECO:0000313" key="8">
    <source>
        <dbReference type="Proteomes" id="UP000005726"/>
    </source>
</evidence>
<dbReference type="NCBIfam" id="NF007958">
    <property type="entry name" value="PRK10677.1"/>
    <property type="match status" value="1"/>
</dbReference>
<keyword evidence="3 6" id="KW-0479">Metal-binding</keyword>
<evidence type="ECO:0000313" key="7">
    <source>
        <dbReference type="EMBL" id="EFL92170.1"/>
    </source>
</evidence>
<keyword evidence="2 6" id="KW-0500">Molybdenum</keyword>
<reference evidence="7" key="1">
    <citation type="journal article" date="2009" name="Environ. Microbiol.">
        <title>Dynamics of genome evolution in facultative symbionts of aphids.</title>
        <authorList>
            <person name="Degnan P.H."/>
            <person name="Leonardo T.E."/>
            <person name="Cass B.N."/>
            <person name="Hurwitz B."/>
            <person name="Stern D."/>
            <person name="Gibbs R.A."/>
            <person name="Richards S."/>
            <person name="Moran N.A."/>
        </authorList>
    </citation>
    <scope>NUCLEOTIDE SEQUENCE [LARGE SCALE GENOMIC DNA]</scope>
    <source>
        <strain evidence="7">LSR1</strain>
    </source>
</reference>
<keyword evidence="8" id="KW-1185">Reference proteome</keyword>
<feature type="binding site" evidence="6">
    <location>
        <position position="184"/>
    </location>
    <ligand>
        <name>molybdate</name>
        <dbReference type="ChEBI" id="CHEBI:36264"/>
    </ligand>
</feature>
<evidence type="ECO:0000256" key="1">
    <source>
        <dbReference type="ARBA" id="ARBA00009175"/>
    </source>
</evidence>
<dbReference type="STRING" id="663321.REG_0758"/>
<dbReference type="PANTHER" id="PTHR30632:SF17">
    <property type="entry name" value="MOLYBDATE-BINDING PROTEIN MODA"/>
    <property type="match status" value="1"/>
</dbReference>
<evidence type="ECO:0000256" key="6">
    <source>
        <dbReference type="PIRSR" id="PIRSR004846-1"/>
    </source>
</evidence>
<proteinExistence type="inferred from homology"/>
<dbReference type="GO" id="GO:0015689">
    <property type="term" value="P:molybdate ion transport"/>
    <property type="evidence" value="ECO:0007669"/>
    <property type="project" value="InterPro"/>
</dbReference>
<dbReference type="SUPFAM" id="SSF53850">
    <property type="entry name" value="Periplasmic binding protein-like II"/>
    <property type="match status" value="1"/>
</dbReference>
<keyword evidence="4" id="KW-0732">Signal</keyword>
<sequence>MFSMKGKGMKYPWAKWILGIALAYAWGVPAIAEGKITVFAAVSLTNALKDISKQYQMETQIEVVVLYDSSFKLAKKIAEEETLADLFISADQQSMDYLAEKESIIAASRYTLLSNELVLVAPIDNNIYNVAIDKQTNWKNLLDGGLLALGDFDHVPAGIYAKQALEYWEAWPMLEQKIVRTNNVRATLALVELAKVPLGIVYGSDAITTDRVRVVGVFPDQSHKPIEYPMAIINGHDNPNVNAFYAYLKSPTASTIFKNNGFSVVKK</sequence>
<feature type="binding site" evidence="6">
    <location>
        <position position="157"/>
    </location>
    <ligand>
        <name>molybdate</name>
        <dbReference type="ChEBI" id="CHEBI:36264"/>
    </ligand>
</feature>
<dbReference type="EMBL" id="GL379590">
    <property type="protein sequence ID" value="EFL92170.1"/>
    <property type="molecule type" value="Genomic_DNA"/>
</dbReference>
<feature type="binding site" evidence="6">
    <location>
        <position position="70"/>
    </location>
    <ligand>
        <name>molybdate</name>
        <dbReference type="ChEBI" id="CHEBI:36264"/>
    </ligand>
</feature>
<evidence type="ECO:0000256" key="2">
    <source>
        <dbReference type="ARBA" id="ARBA00022505"/>
    </source>
</evidence>
<dbReference type="HOGENOM" id="CLU_065520_3_0_6"/>
<dbReference type="Gene3D" id="3.40.190.10">
    <property type="entry name" value="Periplasmic binding protein-like II"/>
    <property type="match status" value="2"/>
</dbReference>
<protein>
    <submittedName>
        <fullName evidence="7">Periplasmic component of ABC-type molybdate transport system</fullName>
    </submittedName>
</protein>
<evidence type="ECO:0000256" key="4">
    <source>
        <dbReference type="ARBA" id="ARBA00022729"/>
    </source>
</evidence>
<dbReference type="AlphaFoldDB" id="E0WS36"/>
<accession>E0WS36</accession>
<comment type="subunit">
    <text evidence="5">The complex is composed of two ATP-binding proteins (ModC), two transmembrane proteins (ModB) and a solute-binding protein (ModA).</text>
</comment>
<feature type="binding site" evidence="6">
    <location>
        <position position="43"/>
    </location>
    <ligand>
        <name>molybdate</name>
        <dbReference type="ChEBI" id="CHEBI:36264"/>
    </ligand>
</feature>
<gene>
    <name evidence="7" type="primary">modA</name>
    <name evidence="7" type="ORF">REG_0758</name>
</gene>
<dbReference type="Pfam" id="PF13531">
    <property type="entry name" value="SBP_bac_11"/>
    <property type="match status" value="1"/>
</dbReference>
<dbReference type="GO" id="GO:1901359">
    <property type="term" value="F:tungstate binding"/>
    <property type="evidence" value="ECO:0007669"/>
    <property type="project" value="UniProtKB-ARBA"/>
</dbReference>
<dbReference type="PANTHER" id="PTHR30632">
    <property type="entry name" value="MOLYBDATE-BINDING PERIPLASMIC PROTEIN"/>
    <property type="match status" value="1"/>
</dbReference>
<dbReference type="GO" id="GO:0030973">
    <property type="term" value="F:molybdate ion binding"/>
    <property type="evidence" value="ECO:0007669"/>
    <property type="project" value="TreeGrafter"/>
</dbReference>
<dbReference type="InterPro" id="IPR050682">
    <property type="entry name" value="ModA/WtpA"/>
</dbReference>
<feature type="binding site" evidence="6">
    <location>
        <position position="202"/>
    </location>
    <ligand>
        <name>molybdate</name>
        <dbReference type="ChEBI" id="CHEBI:36264"/>
    </ligand>
</feature>
<organism evidence="7 8">
    <name type="scientific">Candidatus Regiella insecticola LSR1</name>
    <dbReference type="NCBI Taxonomy" id="663321"/>
    <lineage>
        <taxon>Bacteria</taxon>
        <taxon>Pseudomonadati</taxon>
        <taxon>Pseudomonadota</taxon>
        <taxon>Gammaproteobacteria</taxon>
        <taxon>Enterobacterales</taxon>
        <taxon>Enterobacteriaceae</taxon>
        <taxon>aphid secondary symbionts</taxon>
        <taxon>Candidatus Regiella</taxon>
    </lineage>
</organism>
<dbReference type="PIRSF" id="PIRSF004846">
    <property type="entry name" value="ModA"/>
    <property type="match status" value="1"/>
</dbReference>
<dbReference type="GO" id="GO:0030288">
    <property type="term" value="C:outer membrane-bounded periplasmic space"/>
    <property type="evidence" value="ECO:0007669"/>
    <property type="project" value="TreeGrafter"/>
</dbReference>
<dbReference type="GO" id="GO:0046872">
    <property type="term" value="F:metal ion binding"/>
    <property type="evidence" value="ECO:0007669"/>
    <property type="project" value="UniProtKB-KW"/>
</dbReference>
<name>E0WS36_9ENTR</name>
<comment type="similarity">
    <text evidence="1">Belongs to the bacterial solute-binding protein ModA family.</text>
</comment>
<evidence type="ECO:0000256" key="5">
    <source>
        <dbReference type="ARBA" id="ARBA00062515"/>
    </source>
</evidence>
<dbReference type="Proteomes" id="UP000005726">
    <property type="component" value="Unassembled WGS sequence"/>
</dbReference>
<dbReference type="InterPro" id="IPR005950">
    <property type="entry name" value="ModA"/>
</dbReference>
<dbReference type="FunFam" id="3.40.190.10:FF:000035">
    <property type="entry name" value="Molybdate ABC transporter substrate-binding protein"/>
    <property type="match status" value="1"/>
</dbReference>
<evidence type="ECO:0000256" key="3">
    <source>
        <dbReference type="ARBA" id="ARBA00022723"/>
    </source>
</evidence>
<dbReference type="eggNOG" id="COG0725">
    <property type="taxonomic scope" value="Bacteria"/>
</dbReference>